<evidence type="ECO:0000256" key="5">
    <source>
        <dbReference type="ARBA" id="ARBA00023136"/>
    </source>
</evidence>
<accession>A0A9P9D0Z1</accession>
<evidence type="ECO:0000256" key="3">
    <source>
        <dbReference type="ARBA" id="ARBA00022692"/>
    </source>
</evidence>
<proteinExistence type="predicted"/>
<dbReference type="PANTHER" id="PTHR45649">
    <property type="entry name" value="AMINO-ACID PERMEASE BAT1"/>
    <property type="match status" value="1"/>
</dbReference>
<evidence type="ECO:0000256" key="1">
    <source>
        <dbReference type="ARBA" id="ARBA00004141"/>
    </source>
</evidence>
<evidence type="ECO:0000313" key="7">
    <source>
        <dbReference type="EMBL" id="KAH7110676.1"/>
    </source>
</evidence>
<name>A0A9P9D0Z1_9HYPO</name>
<dbReference type="GO" id="GO:0016020">
    <property type="term" value="C:membrane"/>
    <property type="evidence" value="ECO:0007669"/>
    <property type="project" value="UniProtKB-SubCell"/>
</dbReference>
<dbReference type="Gene3D" id="1.20.1740.10">
    <property type="entry name" value="Amino acid/polyamine transporter I"/>
    <property type="match status" value="1"/>
</dbReference>
<keyword evidence="3 6" id="KW-0812">Transmembrane</keyword>
<keyword evidence="4 6" id="KW-1133">Transmembrane helix</keyword>
<dbReference type="Proteomes" id="UP000738349">
    <property type="component" value="Unassembled WGS sequence"/>
</dbReference>
<dbReference type="PANTHER" id="PTHR45649:SF14">
    <property type="entry name" value="GABA PERMEASE"/>
    <property type="match status" value="1"/>
</dbReference>
<feature type="transmembrane region" description="Helical" evidence="6">
    <location>
        <begin position="52"/>
        <end position="73"/>
    </location>
</feature>
<keyword evidence="5 6" id="KW-0472">Membrane</keyword>
<evidence type="ECO:0000313" key="8">
    <source>
        <dbReference type="Proteomes" id="UP000738349"/>
    </source>
</evidence>
<dbReference type="AlphaFoldDB" id="A0A9P9D0Z1"/>
<dbReference type="GO" id="GO:0022857">
    <property type="term" value="F:transmembrane transporter activity"/>
    <property type="evidence" value="ECO:0007669"/>
    <property type="project" value="InterPro"/>
</dbReference>
<organism evidence="7 8">
    <name type="scientific">Dactylonectria macrodidyma</name>
    <dbReference type="NCBI Taxonomy" id="307937"/>
    <lineage>
        <taxon>Eukaryota</taxon>
        <taxon>Fungi</taxon>
        <taxon>Dikarya</taxon>
        <taxon>Ascomycota</taxon>
        <taxon>Pezizomycotina</taxon>
        <taxon>Sordariomycetes</taxon>
        <taxon>Hypocreomycetidae</taxon>
        <taxon>Hypocreales</taxon>
        <taxon>Nectriaceae</taxon>
        <taxon>Dactylonectria</taxon>
    </lineage>
</organism>
<comment type="caution">
    <text evidence="7">The sequence shown here is derived from an EMBL/GenBank/DDBJ whole genome shotgun (WGS) entry which is preliminary data.</text>
</comment>
<keyword evidence="2" id="KW-0813">Transport</keyword>
<dbReference type="EMBL" id="JAGMUV010000044">
    <property type="protein sequence ID" value="KAH7110676.1"/>
    <property type="molecule type" value="Genomic_DNA"/>
</dbReference>
<evidence type="ECO:0000256" key="2">
    <source>
        <dbReference type="ARBA" id="ARBA00022448"/>
    </source>
</evidence>
<keyword evidence="8" id="KW-1185">Reference proteome</keyword>
<evidence type="ECO:0000256" key="6">
    <source>
        <dbReference type="SAM" id="Phobius"/>
    </source>
</evidence>
<dbReference type="OrthoDB" id="3257095at2759"/>
<evidence type="ECO:0000256" key="4">
    <source>
        <dbReference type="ARBA" id="ARBA00022989"/>
    </source>
</evidence>
<comment type="subcellular location">
    <subcellularLocation>
        <location evidence="1">Membrane</location>
        <topology evidence="1">Multi-pass membrane protein</topology>
    </subcellularLocation>
</comment>
<gene>
    <name evidence="7" type="ORF">EDB81DRAFT_671951</name>
</gene>
<feature type="transmembrane region" description="Helical" evidence="6">
    <location>
        <begin position="152"/>
        <end position="174"/>
    </location>
</feature>
<dbReference type="Pfam" id="PF13520">
    <property type="entry name" value="AA_permease_2"/>
    <property type="match status" value="1"/>
</dbReference>
<dbReference type="InterPro" id="IPR002293">
    <property type="entry name" value="AA/rel_permease1"/>
</dbReference>
<feature type="transmembrane region" description="Helical" evidence="6">
    <location>
        <begin position="6"/>
        <end position="31"/>
    </location>
</feature>
<reference evidence="7" key="1">
    <citation type="journal article" date="2021" name="Nat. Commun.">
        <title>Genetic determinants of endophytism in the Arabidopsis root mycobiome.</title>
        <authorList>
            <person name="Mesny F."/>
            <person name="Miyauchi S."/>
            <person name="Thiergart T."/>
            <person name="Pickel B."/>
            <person name="Atanasova L."/>
            <person name="Karlsson M."/>
            <person name="Huettel B."/>
            <person name="Barry K.W."/>
            <person name="Haridas S."/>
            <person name="Chen C."/>
            <person name="Bauer D."/>
            <person name="Andreopoulos W."/>
            <person name="Pangilinan J."/>
            <person name="LaButti K."/>
            <person name="Riley R."/>
            <person name="Lipzen A."/>
            <person name="Clum A."/>
            <person name="Drula E."/>
            <person name="Henrissat B."/>
            <person name="Kohler A."/>
            <person name="Grigoriev I.V."/>
            <person name="Martin F.M."/>
            <person name="Hacquard S."/>
        </authorList>
    </citation>
    <scope>NUCLEOTIDE SEQUENCE</scope>
    <source>
        <strain evidence="7">MPI-CAGE-AT-0147</strain>
    </source>
</reference>
<feature type="transmembrane region" description="Helical" evidence="6">
    <location>
        <begin position="93"/>
        <end position="115"/>
    </location>
</feature>
<sequence length="190" mass="20823">MPSAALSRHCVLAIIHQAVLFILLRITILACEAPDFNSASYVFTNSENISGWSSDGISFFIGILGLVTGFIGVEVPAYFSEEMNHATRDIPRAMMYSVIGNALVTFPWIIVLLFSMDSIEELVATRFGSLMPIFQIVLGATKNVKASTFLNFGISVVAFLSALDINGACARTLWSMARDNAFPKNIPHRR</sequence>
<protein>
    <submittedName>
        <fullName evidence="7">Amino acid/polyamine transporter I</fullName>
    </submittedName>
</protein>